<sequence length="487" mass="55058">MKRLRWIKRKRRLQTSLVFDFIAVNIALFFILITYLVLAIVDAFSHSTFSSESVRLDTAFYENAAKSGKDLQRLEKSGGWLELLSEDRRIVRIVGQPGEVRQGYTATELLRALSNAEGQRYYYAIAPVSGNDVKDSARYLLFKAPMERVSADAYLQTEPFAQNGEADTSPRSQIYFYGAVGLILLVIVLYSYWVARRIRKPLNAIARGLGRMTAGDLGARLEIRAEREFRQIGDAFNYMASELERTTREKKQLEESRQRLIVDLSHDLQTPITSIRGYSQALLEGRISDKETGRRYVEYIYRKSGQLTVLVRSMLELFKLDSPDYRLKLVREDVADVLRETVADMYEDVERNGFGLRTEIPDRAVYAVIEREALHRVLANLIGNALKYNPPGTELRIELREEADVVRIEIADTGVGIAPDLRNRIFDPFVRGDESRGGEGGTGLGLSIAERLLQKMGGSIKLLPEGEGREIGVTTTFVVSLAKTPRA</sequence>
<evidence type="ECO:0000313" key="17">
    <source>
        <dbReference type="EMBL" id="TVY04295.1"/>
    </source>
</evidence>
<dbReference type="InterPro" id="IPR003660">
    <property type="entry name" value="HAMP_dom"/>
</dbReference>
<dbReference type="CDD" id="cd00075">
    <property type="entry name" value="HATPase"/>
    <property type="match status" value="1"/>
</dbReference>
<evidence type="ECO:0000256" key="14">
    <source>
        <dbReference type="SAM" id="Phobius"/>
    </source>
</evidence>
<keyword evidence="5" id="KW-0597">Phosphoprotein</keyword>
<feature type="domain" description="HAMP" evidence="16">
    <location>
        <begin position="196"/>
        <end position="248"/>
    </location>
</feature>
<evidence type="ECO:0000256" key="8">
    <source>
        <dbReference type="ARBA" id="ARBA00022741"/>
    </source>
</evidence>
<evidence type="ECO:0000313" key="18">
    <source>
        <dbReference type="Proteomes" id="UP000316330"/>
    </source>
</evidence>
<evidence type="ECO:0000256" key="2">
    <source>
        <dbReference type="ARBA" id="ARBA00004651"/>
    </source>
</evidence>
<dbReference type="InterPro" id="IPR036890">
    <property type="entry name" value="HATPase_C_sf"/>
</dbReference>
<dbReference type="EMBL" id="VNJJ01000001">
    <property type="protein sequence ID" value="TVY04295.1"/>
    <property type="molecule type" value="Genomic_DNA"/>
</dbReference>
<dbReference type="EC" id="2.7.13.3" evidence="3"/>
<dbReference type="SUPFAM" id="SSF47384">
    <property type="entry name" value="Homodimeric domain of signal transducing histidine kinase"/>
    <property type="match status" value="1"/>
</dbReference>
<evidence type="ECO:0000256" key="4">
    <source>
        <dbReference type="ARBA" id="ARBA00022475"/>
    </source>
</evidence>
<dbReference type="RefSeq" id="WP_144697669.1">
    <property type="nucleotide sequence ID" value="NZ_VNJJ01000001.1"/>
</dbReference>
<feature type="transmembrane region" description="Helical" evidence="14">
    <location>
        <begin position="21"/>
        <end position="41"/>
    </location>
</feature>
<dbReference type="Gene3D" id="6.10.340.10">
    <property type="match status" value="1"/>
</dbReference>
<dbReference type="InterPro" id="IPR003594">
    <property type="entry name" value="HATPase_dom"/>
</dbReference>
<dbReference type="InterPro" id="IPR003661">
    <property type="entry name" value="HisK_dim/P_dom"/>
</dbReference>
<feature type="transmembrane region" description="Helical" evidence="14">
    <location>
        <begin position="174"/>
        <end position="195"/>
    </location>
</feature>
<dbReference type="PANTHER" id="PTHR45528:SF1">
    <property type="entry name" value="SENSOR HISTIDINE KINASE CPXA"/>
    <property type="match status" value="1"/>
</dbReference>
<feature type="domain" description="Histidine kinase" evidence="15">
    <location>
        <begin position="263"/>
        <end position="485"/>
    </location>
</feature>
<organism evidence="17 18">
    <name type="scientific">Cohnella terricola</name>
    <dbReference type="NCBI Taxonomy" id="1289167"/>
    <lineage>
        <taxon>Bacteria</taxon>
        <taxon>Bacillati</taxon>
        <taxon>Bacillota</taxon>
        <taxon>Bacilli</taxon>
        <taxon>Bacillales</taxon>
        <taxon>Paenibacillaceae</taxon>
        <taxon>Cohnella</taxon>
    </lineage>
</organism>
<dbReference type="SMART" id="SM00388">
    <property type="entry name" value="HisKA"/>
    <property type="match status" value="1"/>
</dbReference>
<keyword evidence="18" id="KW-1185">Reference proteome</keyword>
<dbReference type="InterPro" id="IPR004358">
    <property type="entry name" value="Sig_transdc_His_kin-like_C"/>
</dbReference>
<keyword evidence="10" id="KW-0067">ATP-binding</keyword>
<comment type="caution">
    <text evidence="17">The sequence shown here is derived from an EMBL/GenBank/DDBJ whole genome shotgun (WGS) entry which is preliminary data.</text>
</comment>
<dbReference type="SMART" id="SM00304">
    <property type="entry name" value="HAMP"/>
    <property type="match status" value="1"/>
</dbReference>
<keyword evidence="11 14" id="KW-1133">Transmembrane helix</keyword>
<evidence type="ECO:0000256" key="11">
    <source>
        <dbReference type="ARBA" id="ARBA00022989"/>
    </source>
</evidence>
<keyword evidence="8" id="KW-0547">Nucleotide-binding</keyword>
<keyword evidence="7 14" id="KW-0812">Transmembrane</keyword>
<evidence type="ECO:0000259" key="15">
    <source>
        <dbReference type="PROSITE" id="PS50109"/>
    </source>
</evidence>
<evidence type="ECO:0000259" key="16">
    <source>
        <dbReference type="PROSITE" id="PS50885"/>
    </source>
</evidence>
<dbReference type="GO" id="GO:0005524">
    <property type="term" value="F:ATP binding"/>
    <property type="evidence" value="ECO:0007669"/>
    <property type="project" value="UniProtKB-KW"/>
</dbReference>
<evidence type="ECO:0000256" key="6">
    <source>
        <dbReference type="ARBA" id="ARBA00022679"/>
    </source>
</evidence>
<dbReference type="Gene3D" id="1.10.287.130">
    <property type="match status" value="1"/>
</dbReference>
<evidence type="ECO:0000256" key="10">
    <source>
        <dbReference type="ARBA" id="ARBA00022840"/>
    </source>
</evidence>
<proteinExistence type="predicted"/>
<keyword evidence="9 17" id="KW-0418">Kinase</keyword>
<keyword evidence="4" id="KW-1003">Cell membrane</keyword>
<dbReference type="InterPro" id="IPR050398">
    <property type="entry name" value="HssS/ArlS-like"/>
</dbReference>
<dbReference type="PROSITE" id="PS50885">
    <property type="entry name" value="HAMP"/>
    <property type="match status" value="1"/>
</dbReference>
<dbReference type="OrthoDB" id="335833at2"/>
<dbReference type="AlphaFoldDB" id="A0A559JWM4"/>
<dbReference type="Pfam" id="PF00672">
    <property type="entry name" value="HAMP"/>
    <property type="match status" value="1"/>
</dbReference>
<keyword evidence="6" id="KW-0808">Transferase</keyword>
<dbReference type="GO" id="GO:0005886">
    <property type="term" value="C:plasma membrane"/>
    <property type="evidence" value="ECO:0007669"/>
    <property type="project" value="UniProtKB-SubCell"/>
</dbReference>
<evidence type="ECO:0000256" key="3">
    <source>
        <dbReference type="ARBA" id="ARBA00012438"/>
    </source>
</evidence>
<name>A0A559JWM4_9BACL</name>
<protein>
    <recommendedName>
        <fullName evidence="3">histidine kinase</fullName>
        <ecNumber evidence="3">2.7.13.3</ecNumber>
    </recommendedName>
</protein>
<dbReference type="PROSITE" id="PS50109">
    <property type="entry name" value="HIS_KIN"/>
    <property type="match status" value="1"/>
</dbReference>
<dbReference type="InterPro" id="IPR005467">
    <property type="entry name" value="His_kinase_dom"/>
</dbReference>
<comment type="subcellular location">
    <subcellularLocation>
        <location evidence="2">Cell membrane</location>
        <topology evidence="2">Multi-pass membrane protein</topology>
    </subcellularLocation>
</comment>
<evidence type="ECO:0000256" key="5">
    <source>
        <dbReference type="ARBA" id="ARBA00022553"/>
    </source>
</evidence>
<comment type="catalytic activity">
    <reaction evidence="1">
        <text>ATP + protein L-histidine = ADP + protein N-phospho-L-histidine.</text>
        <dbReference type="EC" id="2.7.13.3"/>
    </reaction>
</comment>
<dbReference type="CDD" id="cd00082">
    <property type="entry name" value="HisKA"/>
    <property type="match status" value="1"/>
</dbReference>
<dbReference type="SUPFAM" id="SSF158472">
    <property type="entry name" value="HAMP domain-like"/>
    <property type="match status" value="1"/>
</dbReference>
<dbReference type="Pfam" id="PF02518">
    <property type="entry name" value="HATPase_c"/>
    <property type="match status" value="1"/>
</dbReference>
<dbReference type="PANTHER" id="PTHR45528">
    <property type="entry name" value="SENSOR HISTIDINE KINASE CPXA"/>
    <property type="match status" value="1"/>
</dbReference>
<keyword evidence="12" id="KW-0902">Two-component regulatory system</keyword>
<dbReference type="Proteomes" id="UP000316330">
    <property type="component" value="Unassembled WGS sequence"/>
</dbReference>
<gene>
    <name evidence="17" type="ORF">FPZ45_01490</name>
</gene>
<evidence type="ECO:0000256" key="13">
    <source>
        <dbReference type="ARBA" id="ARBA00023136"/>
    </source>
</evidence>
<dbReference type="CDD" id="cd06225">
    <property type="entry name" value="HAMP"/>
    <property type="match status" value="1"/>
</dbReference>
<dbReference type="Pfam" id="PF00512">
    <property type="entry name" value="HisKA"/>
    <property type="match status" value="1"/>
</dbReference>
<evidence type="ECO:0000256" key="7">
    <source>
        <dbReference type="ARBA" id="ARBA00022692"/>
    </source>
</evidence>
<dbReference type="Gene3D" id="3.30.565.10">
    <property type="entry name" value="Histidine kinase-like ATPase, C-terminal domain"/>
    <property type="match status" value="1"/>
</dbReference>
<dbReference type="SUPFAM" id="SSF55874">
    <property type="entry name" value="ATPase domain of HSP90 chaperone/DNA topoisomerase II/histidine kinase"/>
    <property type="match status" value="1"/>
</dbReference>
<keyword evidence="13 14" id="KW-0472">Membrane</keyword>
<reference evidence="17 18" key="1">
    <citation type="submission" date="2019-07" db="EMBL/GenBank/DDBJ databases">
        <authorList>
            <person name="Kim J."/>
        </authorList>
    </citation>
    <scope>NUCLEOTIDE SEQUENCE [LARGE SCALE GENOMIC DNA]</scope>
    <source>
        <strain evidence="17 18">G13</strain>
    </source>
</reference>
<accession>A0A559JWM4</accession>
<evidence type="ECO:0000256" key="9">
    <source>
        <dbReference type="ARBA" id="ARBA00022777"/>
    </source>
</evidence>
<dbReference type="GO" id="GO:0000155">
    <property type="term" value="F:phosphorelay sensor kinase activity"/>
    <property type="evidence" value="ECO:0007669"/>
    <property type="project" value="InterPro"/>
</dbReference>
<dbReference type="PRINTS" id="PR00344">
    <property type="entry name" value="BCTRLSENSOR"/>
</dbReference>
<dbReference type="InterPro" id="IPR036097">
    <property type="entry name" value="HisK_dim/P_sf"/>
</dbReference>
<evidence type="ECO:0000256" key="12">
    <source>
        <dbReference type="ARBA" id="ARBA00023012"/>
    </source>
</evidence>
<dbReference type="SMART" id="SM00387">
    <property type="entry name" value="HATPase_c"/>
    <property type="match status" value="1"/>
</dbReference>
<evidence type="ECO:0000256" key="1">
    <source>
        <dbReference type="ARBA" id="ARBA00000085"/>
    </source>
</evidence>